<evidence type="ECO:0000259" key="3">
    <source>
        <dbReference type="Pfam" id="PF00296"/>
    </source>
</evidence>
<dbReference type="GO" id="GO:0004497">
    <property type="term" value="F:monooxygenase activity"/>
    <property type="evidence" value="ECO:0007669"/>
    <property type="project" value="UniProtKB-KW"/>
</dbReference>
<keyword evidence="2" id="KW-0503">Monooxygenase</keyword>
<dbReference type="PANTHER" id="PTHR30137">
    <property type="entry name" value="LUCIFERASE-LIKE MONOOXYGENASE"/>
    <property type="match status" value="1"/>
</dbReference>
<protein>
    <submittedName>
        <fullName evidence="4">Luciferase</fullName>
    </submittedName>
</protein>
<keyword evidence="6" id="KW-1185">Reference proteome</keyword>
<dbReference type="Proteomes" id="UP000053372">
    <property type="component" value="Unassembled WGS sequence"/>
</dbReference>
<dbReference type="CDD" id="cd00347">
    <property type="entry name" value="Flavin_utilizing_monoxygenases"/>
    <property type="match status" value="1"/>
</dbReference>
<dbReference type="AlphaFoldDB" id="A0A0V7ZR11"/>
<organism evidence="4 6">
    <name type="scientific">Mastigocoleus testarum BC008</name>
    <dbReference type="NCBI Taxonomy" id="371196"/>
    <lineage>
        <taxon>Bacteria</taxon>
        <taxon>Bacillati</taxon>
        <taxon>Cyanobacteriota</taxon>
        <taxon>Cyanophyceae</taxon>
        <taxon>Nostocales</taxon>
        <taxon>Hapalosiphonaceae</taxon>
        <taxon>Mastigocoleus</taxon>
    </lineage>
</organism>
<evidence type="ECO:0000256" key="2">
    <source>
        <dbReference type="ARBA" id="ARBA00023033"/>
    </source>
</evidence>
<feature type="domain" description="Luciferase-like" evidence="3">
    <location>
        <begin position="1"/>
        <end position="299"/>
    </location>
</feature>
<dbReference type="Gene3D" id="3.20.20.30">
    <property type="entry name" value="Luciferase-like domain"/>
    <property type="match status" value="1"/>
</dbReference>
<dbReference type="OrthoDB" id="9776438at2"/>
<comment type="caution">
    <text evidence="4">The sequence shown here is derived from an EMBL/GenBank/DDBJ whole genome shotgun (WGS) entry which is preliminary data.</text>
</comment>
<name>A0A0V7ZR11_9CYAN</name>
<evidence type="ECO:0000313" key="6">
    <source>
        <dbReference type="Proteomes" id="UP000053372"/>
    </source>
</evidence>
<proteinExistence type="predicted"/>
<dbReference type="Pfam" id="PF00296">
    <property type="entry name" value="Bac_luciferase"/>
    <property type="match status" value="1"/>
</dbReference>
<accession>A0A0V7ZR11</accession>
<dbReference type="SUPFAM" id="SSF51679">
    <property type="entry name" value="Bacterial luciferase-like"/>
    <property type="match status" value="1"/>
</dbReference>
<sequence length="333" mass="37834">MKTGIFCNYENYHQDTRRAIEEQVSLVKYAQTLDFEEAWVAERHFNDFNLSPSILVLLAHLAGMTSTIRLGSAAVLLAFHNPIRVAEDLATLDNLSQGRLALGIAKGGPFPEQYKHFATDMSESRTKALEAMALVHKLLYETEVTFNGQYYQCDRVTVHPKPVQKPIPTYIASGDDRAITFAAKYSFGLMGGPPFALERLKQTIAKYRSINSNGVEQFILARFFFVAETQEEALTQALPFIRSFSKKMQANAAVMQPNNRNQSKLFNRNNICYDEDYLLSNSIIGDVSHCRDQIKKLKDQLDLETLLLKPCSVSLQKNLESLQRYNQQVRTYI</sequence>
<dbReference type="GO" id="GO:0016705">
    <property type="term" value="F:oxidoreductase activity, acting on paired donors, with incorporation or reduction of molecular oxygen"/>
    <property type="evidence" value="ECO:0007669"/>
    <property type="project" value="InterPro"/>
</dbReference>
<dbReference type="EMBL" id="LMTZ01000090">
    <property type="protein sequence ID" value="KST67175.1"/>
    <property type="molecule type" value="Genomic_DNA"/>
</dbReference>
<dbReference type="InterPro" id="IPR011251">
    <property type="entry name" value="Luciferase-like_dom"/>
</dbReference>
<dbReference type="RefSeq" id="WP_027846753.1">
    <property type="nucleotide sequence ID" value="NZ_LMTZ01000090.1"/>
</dbReference>
<dbReference type="EMBL" id="LMTZ01000092">
    <property type="protein sequence ID" value="KST66936.1"/>
    <property type="molecule type" value="Genomic_DNA"/>
</dbReference>
<evidence type="ECO:0000313" key="5">
    <source>
        <dbReference type="EMBL" id="KST67175.1"/>
    </source>
</evidence>
<keyword evidence="1" id="KW-0560">Oxidoreductase</keyword>
<dbReference type="PANTHER" id="PTHR30137:SF8">
    <property type="entry name" value="BLR5498 PROTEIN"/>
    <property type="match status" value="1"/>
</dbReference>
<gene>
    <name evidence="4" type="ORF">BC008_27485</name>
    <name evidence="5" type="ORF">BC008_28695</name>
</gene>
<dbReference type="InterPro" id="IPR036661">
    <property type="entry name" value="Luciferase-like_sf"/>
</dbReference>
<reference evidence="4 6" key="1">
    <citation type="journal article" date="2015" name="Genome Announc.">
        <title>Draft Genome of the Euendolithic (true boring) Cyanobacterium Mastigocoleus testarum strain BC008.</title>
        <authorList>
            <person name="Guida B.S."/>
            <person name="Garcia-Pichel F."/>
        </authorList>
    </citation>
    <scope>NUCLEOTIDE SEQUENCE [LARGE SCALE GENOMIC DNA]</scope>
    <source>
        <strain evidence="4 6">BC008</strain>
    </source>
</reference>
<evidence type="ECO:0000256" key="1">
    <source>
        <dbReference type="ARBA" id="ARBA00023002"/>
    </source>
</evidence>
<evidence type="ECO:0000313" key="4">
    <source>
        <dbReference type="EMBL" id="KST66936.1"/>
    </source>
</evidence>
<dbReference type="InterPro" id="IPR050766">
    <property type="entry name" value="Bact_Lucif_Oxidored"/>
</dbReference>
<dbReference type="GO" id="GO:0005829">
    <property type="term" value="C:cytosol"/>
    <property type="evidence" value="ECO:0007669"/>
    <property type="project" value="TreeGrafter"/>
</dbReference>